<dbReference type="GO" id="GO:0008233">
    <property type="term" value="F:peptidase activity"/>
    <property type="evidence" value="ECO:0007669"/>
    <property type="project" value="UniProtKB-KW"/>
</dbReference>
<keyword evidence="1" id="KW-0472">Membrane</keyword>
<accession>A0ABY1LWJ1</accession>
<evidence type="ECO:0000256" key="1">
    <source>
        <dbReference type="SAM" id="Phobius"/>
    </source>
</evidence>
<keyword evidence="1" id="KW-0812">Transmembrane</keyword>
<dbReference type="EMBL" id="FXAE01000014">
    <property type="protein sequence ID" value="SMF20167.1"/>
    <property type="molecule type" value="Genomic_DNA"/>
</dbReference>
<feature type="transmembrane region" description="Helical" evidence="1">
    <location>
        <begin position="128"/>
        <end position="158"/>
    </location>
</feature>
<dbReference type="Pfam" id="PF02517">
    <property type="entry name" value="Rce1-like"/>
    <property type="match status" value="1"/>
</dbReference>
<sequence length="251" mass="26818">MTTTKRMLSAKKVIAAIVLGLISGALLGAQQTIVLSPELEDQIVAQLGSKQVLILITMLQTAVLAGLATIAGIWAAPKVNLNKPLVWSRTSLVAALSIGLLSASFIAIAEKLVFAGSLGLSEKFEFSWLYFAGSVLYGGIIEELLIRFGLMSILIWLASKLTNTSDRNSIYIVGIVLTALIFAAGHLPATAQMLGLSNVTVARTLLLNFLPGIGFGYLYWKHGIAYAMLGHIATHVINQLILLPVLFNGMN</sequence>
<evidence type="ECO:0000259" key="2">
    <source>
        <dbReference type="Pfam" id="PF02517"/>
    </source>
</evidence>
<evidence type="ECO:0000313" key="3">
    <source>
        <dbReference type="EMBL" id="SMF20167.1"/>
    </source>
</evidence>
<reference evidence="3 4" key="1">
    <citation type="submission" date="2017-04" db="EMBL/GenBank/DDBJ databases">
        <authorList>
            <person name="Varghese N."/>
            <person name="Submissions S."/>
        </authorList>
    </citation>
    <scope>NUCLEOTIDE SEQUENCE [LARGE SCALE GENOMIC DNA]</scope>
    <source>
        <strain evidence="3 4">J12</strain>
    </source>
</reference>
<keyword evidence="3" id="KW-0645">Protease</keyword>
<proteinExistence type="predicted"/>
<organism evidence="3 4">
    <name type="scientific">Paenibacillus barengoltzii J12</name>
    <dbReference type="NCBI Taxonomy" id="935846"/>
    <lineage>
        <taxon>Bacteria</taxon>
        <taxon>Bacillati</taxon>
        <taxon>Bacillota</taxon>
        <taxon>Bacilli</taxon>
        <taxon>Bacillales</taxon>
        <taxon>Paenibacillaceae</taxon>
        <taxon>Paenibacillus</taxon>
    </lineage>
</organism>
<feature type="domain" description="CAAX prenyl protease 2/Lysostaphin resistance protein A-like" evidence="2">
    <location>
        <begin position="127"/>
        <end position="235"/>
    </location>
</feature>
<dbReference type="RefSeq" id="WP_085278836.1">
    <property type="nucleotide sequence ID" value="NZ_FXAE01000014.1"/>
</dbReference>
<feature type="transmembrane region" description="Helical" evidence="1">
    <location>
        <begin position="52"/>
        <end position="74"/>
    </location>
</feature>
<keyword evidence="1" id="KW-1133">Transmembrane helix</keyword>
<name>A0ABY1LWJ1_9BACL</name>
<dbReference type="Proteomes" id="UP000192939">
    <property type="component" value="Unassembled WGS sequence"/>
</dbReference>
<feature type="transmembrane region" description="Helical" evidence="1">
    <location>
        <begin position="227"/>
        <end position="247"/>
    </location>
</feature>
<keyword evidence="3" id="KW-0378">Hydrolase</keyword>
<keyword evidence="4" id="KW-1185">Reference proteome</keyword>
<comment type="caution">
    <text evidence="3">The sequence shown here is derived from an EMBL/GenBank/DDBJ whole genome shotgun (WGS) entry which is preliminary data.</text>
</comment>
<evidence type="ECO:0000313" key="4">
    <source>
        <dbReference type="Proteomes" id="UP000192939"/>
    </source>
</evidence>
<feature type="transmembrane region" description="Helical" evidence="1">
    <location>
        <begin position="86"/>
        <end position="108"/>
    </location>
</feature>
<dbReference type="InterPro" id="IPR003675">
    <property type="entry name" value="Rce1/LyrA-like_dom"/>
</dbReference>
<dbReference type="GO" id="GO:0006508">
    <property type="term" value="P:proteolysis"/>
    <property type="evidence" value="ECO:0007669"/>
    <property type="project" value="UniProtKB-KW"/>
</dbReference>
<feature type="transmembrane region" description="Helical" evidence="1">
    <location>
        <begin position="170"/>
        <end position="189"/>
    </location>
</feature>
<feature type="transmembrane region" description="Helical" evidence="1">
    <location>
        <begin position="201"/>
        <end position="220"/>
    </location>
</feature>
<protein>
    <submittedName>
        <fullName evidence="3">CAAX protease self-immunity</fullName>
    </submittedName>
</protein>
<gene>
    <name evidence="3" type="ORF">SAMN02744124_01817</name>
</gene>